<keyword evidence="1" id="KW-0812">Transmembrane</keyword>
<organism evidence="2 4">
    <name type="scientific">Rotaria socialis</name>
    <dbReference type="NCBI Taxonomy" id="392032"/>
    <lineage>
        <taxon>Eukaryota</taxon>
        <taxon>Metazoa</taxon>
        <taxon>Spiralia</taxon>
        <taxon>Gnathifera</taxon>
        <taxon>Rotifera</taxon>
        <taxon>Eurotatoria</taxon>
        <taxon>Bdelloidea</taxon>
        <taxon>Philodinida</taxon>
        <taxon>Philodinidae</taxon>
        <taxon>Rotaria</taxon>
    </lineage>
</organism>
<comment type="caution">
    <text evidence="2">The sequence shown here is derived from an EMBL/GenBank/DDBJ whole genome shotgun (WGS) entry which is preliminary data.</text>
</comment>
<keyword evidence="1" id="KW-1133">Transmembrane helix</keyword>
<accession>A0A820YHS9</accession>
<evidence type="ECO:0000313" key="3">
    <source>
        <dbReference type="EMBL" id="CAF4592308.1"/>
    </source>
</evidence>
<name>A0A820YHS9_9BILA</name>
<feature type="transmembrane region" description="Helical" evidence="1">
    <location>
        <begin position="35"/>
        <end position="64"/>
    </location>
</feature>
<keyword evidence="1" id="KW-0472">Membrane</keyword>
<dbReference type="EMBL" id="CAJOBS010000306">
    <property type="protein sequence ID" value="CAF4547867.1"/>
    <property type="molecule type" value="Genomic_DNA"/>
</dbReference>
<reference evidence="2" key="1">
    <citation type="submission" date="2021-02" db="EMBL/GenBank/DDBJ databases">
        <authorList>
            <person name="Nowell W R."/>
        </authorList>
    </citation>
    <scope>NUCLEOTIDE SEQUENCE</scope>
</reference>
<gene>
    <name evidence="3" type="ORF">QYT958_LOCUS10986</name>
    <name evidence="2" type="ORF">TOA249_LOCUS6986</name>
</gene>
<proteinExistence type="predicted"/>
<dbReference type="Proteomes" id="UP000663848">
    <property type="component" value="Unassembled WGS sequence"/>
</dbReference>
<sequence>MYNQDAYMRYAPSHQLIPSPIYEVPKRTAAGGKTLPIIACLISAVVLIGMALGLGLGIGAAGLISSSNLTVVTNTTV</sequence>
<evidence type="ECO:0000313" key="4">
    <source>
        <dbReference type="Proteomes" id="UP000663838"/>
    </source>
</evidence>
<dbReference type="AlphaFoldDB" id="A0A820YHS9"/>
<evidence type="ECO:0000256" key="1">
    <source>
        <dbReference type="SAM" id="Phobius"/>
    </source>
</evidence>
<dbReference type="Proteomes" id="UP000663838">
    <property type="component" value="Unassembled WGS sequence"/>
</dbReference>
<protein>
    <submittedName>
        <fullName evidence="2">Uncharacterized protein</fullName>
    </submittedName>
</protein>
<evidence type="ECO:0000313" key="2">
    <source>
        <dbReference type="EMBL" id="CAF4547867.1"/>
    </source>
</evidence>
<dbReference type="EMBL" id="CAJOBR010001257">
    <property type="protein sequence ID" value="CAF4592308.1"/>
    <property type="molecule type" value="Genomic_DNA"/>
</dbReference>